<evidence type="ECO:0000259" key="3">
    <source>
        <dbReference type="SMART" id="SM00829"/>
    </source>
</evidence>
<keyword evidence="1" id="KW-0521">NADP</keyword>
<dbReference type="SUPFAM" id="SSF50129">
    <property type="entry name" value="GroES-like"/>
    <property type="match status" value="1"/>
</dbReference>
<feature type="domain" description="Enoyl reductase (ER)" evidence="3">
    <location>
        <begin position="10"/>
        <end position="324"/>
    </location>
</feature>
<dbReference type="SMART" id="SM00829">
    <property type="entry name" value="PKS_ER"/>
    <property type="match status" value="1"/>
</dbReference>
<evidence type="ECO:0000313" key="4">
    <source>
        <dbReference type="EMBL" id="MDJ1483981.1"/>
    </source>
</evidence>
<dbReference type="InterPro" id="IPR013149">
    <property type="entry name" value="ADH-like_C"/>
</dbReference>
<dbReference type="GO" id="GO:0016651">
    <property type="term" value="F:oxidoreductase activity, acting on NAD(P)H"/>
    <property type="evidence" value="ECO:0007669"/>
    <property type="project" value="TreeGrafter"/>
</dbReference>
<accession>A0AAE3QS81</accession>
<evidence type="ECO:0000256" key="2">
    <source>
        <dbReference type="ARBA" id="ARBA00023002"/>
    </source>
</evidence>
<keyword evidence="2" id="KW-0560">Oxidoreductase</keyword>
<name>A0AAE3QS81_9BACT</name>
<dbReference type="Gene3D" id="3.40.50.720">
    <property type="entry name" value="NAD(P)-binding Rossmann-like Domain"/>
    <property type="match status" value="1"/>
</dbReference>
<dbReference type="RefSeq" id="WP_313984645.1">
    <property type="nucleotide sequence ID" value="NZ_JASJOS010000013.1"/>
</dbReference>
<dbReference type="InterPro" id="IPR036291">
    <property type="entry name" value="NAD(P)-bd_dom_sf"/>
</dbReference>
<dbReference type="CDD" id="cd05276">
    <property type="entry name" value="p53_inducible_oxidoreductase"/>
    <property type="match status" value="1"/>
</dbReference>
<evidence type="ECO:0000256" key="1">
    <source>
        <dbReference type="ARBA" id="ARBA00022857"/>
    </source>
</evidence>
<dbReference type="InterPro" id="IPR020843">
    <property type="entry name" value="ER"/>
</dbReference>
<dbReference type="SUPFAM" id="SSF51735">
    <property type="entry name" value="NAD(P)-binding Rossmann-fold domains"/>
    <property type="match status" value="1"/>
</dbReference>
<gene>
    <name evidence="4" type="ORF">QNI16_26025</name>
</gene>
<dbReference type="AlphaFoldDB" id="A0AAE3QS81"/>
<dbReference type="Pfam" id="PF00107">
    <property type="entry name" value="ADH_zinc_N"/>
    <property type="match status" value="1"/>
</dbReference>
<dbReference type="InterPro" id="IPR014189">
    <property type="entry name" value="Quinone_OxRdtase_PIG3"/>
</dbReference>
<dbReference type="Pfam" id="PF08240">
    <property type="entry name" value="ADH_N"/>
    <property type="match status" value="1"/>
</dbReference>
<dbReference type="NCBIfam" id="TIGR02824">
    <property type="entry name" value="quinone_pig3"/>
    <property type="match status" value="1"/>
</dbReference>
<dbReference type="InterPro" id="IPR011032">
    <property type="entry name" value="GroES-like_sf"/>
</dbReference>
<dbReference type="PANTHER" id="PTHR48106">
    <property type="entry name" value="QUINONE OXIDOREDUCTASE PIG3-RELATED"/>
    <property type="match status" value="1"/>
</dbReference>
<comment type="caution">
    <text evidence="4">The sequence shown here is derived from an EMBL/GenBank/DDBJ whole genome shotgun (WGS) entry which is preliminary data.</text>
</comment>
<dbReference type="Gene3D" id="3.90.180.10">
    <property type="entry name" value="Medium-chain alcohol dehydrogenases, catalytic domain"/>
    <property type="match status" value="1"/>
</dbReference>
<sequence>MKAVVITQPGGPDVLSVVNRSMPEVGEGEVLVKVLAAGINRPDIAQRKGYYPAPAGAPVDIPGLEIAGIVEYTGGQVRRFKVGDAVCSLVSGGGYAEYCVVPEGQCLPIPEGLNFVEAAALPETFFTVWSNVFDRGNLKPGESLLVHGGSSGIGTTAIQMATAMGSTVYVTAGTEEKCLFCEELGAVKAFNYKKESFKDRILDSTEGKGVDVILDMIGGNYTSDNLQVLAEDGRLVLINVMNGREATIDLLEVMRRRLTITGSTLRNRDIAFKSAIAQNLEKHIWALISAGKIKPVIYQEFPVEEVSKAHLLMESSEHMGKIVLTFI</sequence>
<dbReference type="InterPro" id="IPR013154">
    <property type="entry name" value="ADH-like_N"/>
</dbReference>
<protein>
    <submittedName>
        <fullName evidence="4">NAD(P)H-quinone oxidoreductase</fullName>
    </submittedName>
</protein>
<dbReference type="GO" id="GO:0070402">
    <property type="term" value="F:NADPH binding"/>
    <property type="evidence" value="ECO:0007669"/>
    <property type="project" value="TreeGrafter"/>
</dbReference>
<evidence type="ECO:0000313" key="5">
    <source>
        <dbReference type="Proteomes" id="UP001241110"/>
    </source>
</evidence>
<proteinExistence type="predicted"/>
<dbReference type="EMBL" id="JASJOS010000013">
    <property type="protein sequence ID" value="MDJ1483981.1"/>
    <property type="molecule type" value="Genomic_DNA"/>
</dbReference>
<organism evidence="4 5">
    <name type="scientific">Xanthocytophaga flava</name>
    <dbReference type="NCBI Taxonomy" id="3048013"/>
    <lineage>
        <taxon>Bacteria</taxon>
        <taxon>Pseudomonadati</taxon>
        <taxon>Bacteroidota</taxon>
        <taxon>Cytophagia</taxon>
        <taxon>Cytophagales</taxon>
        <taxon>Rhodocytophagaceae</taxon>
        <taxon>Xanthocytophaga</taxon>
    </lineage>
</organism>
<dbReference type="Proteomes" id="UP001241110">
    <property type="component" value="Unassembled WGS sequence"/>
</dbReference>
<dbReference type="PANTHER" id="PTHR48106:SF8">
    <property type="entry name" value="OS02G0805600 PROTEIN"/>
    <property type="match status" value="1"/>
</dbReference>
<reference evidence="4" key="1">
    <citation type="submission" date="2023-05" db="EMBL/GenBank/DDBJ databases">
        <authorList>
            <person name="Zhang X."/>
        </authorList>
    </citation>
    <scope>NUCLEOTIDE SEQUENCE</scope>
    <source>
        <strain evidence="4">YF14B1</strain>
    </source>
</reference>